<dbReference type="Gene3D" id="3.40.50.300">
    <property type="entry name" value="P-loop containing nucleotide triphosphate hydrolases"/>
    <property type="match status" value="1"/>
</dbReference>
<reference evidence="4 5" key="1">
    <citation type="submission" date="2020-07" db="EMBL/GenBank/DDBJ databases">
        <title>MOT database genomes.</title>
        <authorList>
            <person name="Joseph S."/>
            <person name="Aduse-Opoku J."/>
            <person name="Hashim A."/>
            <person name="Wade W."/>
            <person name="Curtis M."/>
        </authorList>
    </citation>
    <scope>NUCLEOTIDE SEQUENCE [LARGE SCALE GENOMIC DNA]</scope>
    <source>
        <strain evidence="4 5">DSM 100099</strain>
    </source>
</reference>
<keyword evidence="5" id="KW-1185">Reference proteome</keyword>
<feature type="compositionally biased region" description="Polar residues" evidence="1">
    <location>
        <begin position="1"/>
        <end position="13"/>
    </location>
</feature>
<dbReference type="GO" id="GO:0000028">
    <property type="term" value="P:ribosomal small subunit assembly"/>
    <property type="evidence" value="ECO:0007669"/>
    <property type="project" value="TreeGrafter"/>
</dbReference>
<keyword evidence="2" id="KW-1133">Transmembrane helix</keyword>
<evidence type="ECO:0000313" key="5">
    <source>
        <dbReference type="Proteomes" id="UP000561011"/>
    </source>
</evidence>
<keyword evidence="2" id="KW-0472">Membrane</keyword>
<organism evidence="4 5">
    <name type="scientific">Sanguibacter inulinus</name>
    <dbReference type="NCBI Taxonomy" id="60922"/>
    <lineage>
        <taxon>Bacteria</taxon>
        <taxon>Bacillati</taxon>
        <taxon>Actinomycetota</taxon>
        <taxon>Actinomycetes</taxon>
        <taxon>Micrococcales</taxon>
        <taxon>Sanguibacteraceae</taxon>
        <taxon>Sanguibacter</taxon>
    </lineage>
</organism>
<dbReference type="GO" id="GO:0019843">
    <property type="term" value="F:rRNA binding"/>
    <property type="evidence" value="ECO:0007669"/>
    <property type="project" value="TreeGrafter"/>
</dbReference>
<feature type="domain" description="Tr-type G" evidence="3">
    <location>
        <begin position="74"/>
        <end position="268"/>
    </location>
</feature>
<protein>
    <submittedName>
        <fullName evidence="4">50S ribosome-binding GTPase</fullName>
    </submittedName>
</protein>
<keyword evidence="2" id="KW-0812">Transmembrane</keyword>
<name>A0A853EWW8_9MICO</name>
<feature type="region of interest" description="Disordered" evidence="1">
    <location>
        <begin position="510"/>
        <end position="529"/>
    </location>
</feature>
<dbReference type="GO" id="GO:0043024">
    <property type="term" value="F:ribosomal small subunit binding"/>
    <property type="evidence" value="ECO:0007669"/>
    <property type="project" value="TreeGrafter"/>
</dbReference>
<gene>
    <name evidence="4" type="ORF">HZZ10_07430</name>
</gene>
<dbReference type="InterPro" id="IPR000795">
    <property type="entry name" value="T_Tr_GTP-bd_dom"/>
</dbReference>
<dbReference type="EMBL" id="JACBYE010000013">
    <property type="protein sequence ID" value="NYS93358.1"/>
    <property type="molecule type" value="Genomic_DNA"/>
</dbReference>
<evidence type="ECO:0000259" key="3">
    <source>
        <dbReference type="Pfam" id="PF00009"/>
    </source>
</evidence>
<dbReference type="PANTHER" id="PTHR42698">
    <property type="entry name" value="GTPASE ERA"/>
    <property type="match status" value="1"/>
</dbReference>
<dbReference type="AlphaFoldDB" id="A0A853EWW8"/>
<dbReference type="PANTHER" id="PTHR42698:SF1">
    <property type="entry name" value="GTPASE ERA, MITOCHONDRIAL"/>
    <property type="match status" value="1"/>
</dbReference>
<feature type="region of interest" description="Disordered" evidence="1">
    <location>
        <begin position="1"/>
        <end position="29"/>
    </location>
</feature>
<sequence length="529" mass="55633">MTTPQERTVTPSDTRPARRTAETASTDGARYSEHVANLRHALEVAGDRLDPQVAAHARSVLAGADERLALGVDHTIVALAGGTGSGKSSTFNAISRLTFADVGVRRPTTARVTACAWSDDATPLLDWLEVDTERRISRGTELDGAEEESLAGLILLDLPDHDSIASAHREIVDRILPLVDLLIWVVDPQKYADEALHAGYLQSFVGAEASMIVVLNQIDTVAAAGRDALVADVSRLLREDGLVGVDVRAVSARTGEGIDELRETLREAVSRRSVAARRLADELDREGRRIAEEVPASVLEQVGPLVPGEVDRVAVAVGVQAVVDDVRASVRSGRTATRAPEFRSPQESAVRVIRSRWVSKVADGMKPAWAQSLDEAVPEQDAISAALLGALEAVPVDASPSARATSLRKAAWWVFGVAVVLAVAAILVVAGVFDVEAAFGAVAGAAAGAAVLVAVVLLIVGSRTRAAAADERAEKVKTAALDALRSTVETTLARPAQTVLDEHRTVRESALSVRDSGSAAAAGTGLAQR</sequence>
<evidence type="ECO:0000256" key="1">
    <source>
        <dbReference type="SAM" id="MobiDB-lite"/>
    </source>
</evidence>
<accession>A0A853EWW8</accession>
<dbReference type="GO" id="GO:0003924">
    <property type="term" value="F:GTPase activity"/>
    <property type="evidence" value="ECO:0007669"/>
    <property type="project" value="InterPro"/>
</dbReference>
<comment type="caution">
    <text evidence="4">The sequence shown here is derived from an EMBL/GenBank/DDBJ whole genome shotgun (WGS) entry which is preliminary data.</text>
</comment>
<dbReference type="InterPro" id="IPR027417">
    <property type="entry name" value="P-loop_NTPase"/>
</dbReference>
<dbReference type="GO" id="GO:0005525">
    <property type="term" value="F:GTP binding"/>
    <property type="evidence" value="ECO:0007669"/>
    <property type="project" value="InterPro"/>
</dbReference>
<feature type="transmembrane region" description="Helical" evidence="2">
    <location>
        <begin position="410"/>
        <end position="433"/>
    </location>
</feature>
<dbReference type="Pfam" id="PF00009">
    <property type="entry name" value="GTP_EFTU"/>
    <property type="match status" value="1"/>
</dbReference>
<proteinExistence type="predicted"/>
<dbReference type="InterPro" id="IPR005662">
    <property type="entry name" value="GTPase_Era-like"/>
</dbReference>
<dbReference type="RefSeq" id="WP_179913025.1">
    <property type="nucleotide sequence ID" value="NZ_JACBYE010000013.1"/>
</dbReference>
<dbReference type="SUPFAM" id="SSF52540">
    <property type="entry name" value="P-loop containing nucleoside triphosphate hydrolases"/>
    <property type="match status" value="1"/>
</dbReference>
<dbReference type="GO" id="GO:0005829">
    <property type="term" value="C:cytosol"/>
    <property type="evidence" value="ECO:0007669"/>
    <property type="project" value="TreeGrafter"/>
</dbReference>
<dbReference type="Proteomes" id="UP000561011">
    <property type="component" value="Unassembled WGS sequence"/>
</dbReference>
<evidence type="ECO:0000313" key="4">
    <source>
        <dbReference type="EMBL" id="NYS93358.1"/>
    </source>
</evidence>
<evidence type="ECO:0000256" key="2">
    <source>
        <dbReference type="SAM" id="Phobius"/>
    </source>
</evidence>
<feature type="transmembrane region" description="Helical" evidence="2">
    <location>
        <begin position="439"/>
        <end position="460"/>
    </location>
</feature>